<protein>
    <recommendedName>
        <fullName evidence="5">Translational regulator CsrA</fullName>
    </recommendedName>
</protein>
<dbReference type="GO" id="GO:0048027">
    <property type="term" value="F:mRNA 5'-UTR binding"/>
    <property type="evidence" value="ECO:0007669"/>
    <property type="project" value="UniProtKB-UniRule"/>
</dbReference>
<dbReference type="GO" id="GO:0006402">
    <property type="term" value="P:mRNA catabolic process"/>
    <property type="evidence" value="ECO:0007669"/>
    <property type="project" value="InterPro"/>
</dbReference>
<dbReference type="RefSeq" id="WP_135119371.1">
    <property type="nucleotide sequence ID" value="NZ_SPQZ01000002.1"/>
</dbReference>
<name>A0A4Y9R2D6_9MICO</name>
<dbReference type="Proteomes" id="UP000298127">
    <property type="component" value="Unassembled WGS sequence"/>
</dbReference>
<dbReference type="EMBL" id="SPQZ01000002">
    <property type="protein sequence ID" value="TFV98841.1"/>
    <property type="molecule type" value="Genomic_DNA"/>
</dbReference>
<comment type="caution">
    <text evidence="6">The sequence shown here is derived from an EMBL/GenBank/DDBJ whole genome shotgun (WGS) entry which is preliminary data.</text>
</comment>
<dbReference type="InterPro" id="IPR003751">
    <property type="entry name" value="CsrA"/>
</dbReference>
<dbReference type="GO" id="GO:0005829">
    <property type="term" value="C:cytosol"/>
    <property type="evidence" value="ECO:0007669"/>
    <property type="project" value="TreeGrafter"/>
</dbReference>
<keyword evidence="7" id="KW-1185">Reference proteome</keyword>
<dbReference type="HAMAP" id="MF_00167">
    <property type="entry name" value="CsrA"/>
    <property type="match status" value="1"/>
</dbReference>
<dbReference type="AlphaFoldDB" id="A0A4Y9R2D6"/>
<dbReference type="PANTHER" id="PTHR34984:SF1">
    <property type="entry name" value="CARBON STORAGE REGULATOR"/>
    <property type="match status" value="1"/>
</dbReference>
<evidence type="ECO:0000256" key="3">
    <source>
        <dbReference type="ARBA" id="ARBA00022845"/>
    </source>
</evidence>
<evidence type="ECO:0000256" key="4">
    <source>
        <dbReference type="ARBA" id="ARBA00022884"/>
    </source>
</evidence>
<dbReference type="PANTHER" id="PTHR34984">
    <property type="entry name" value="CARBON STORAGE REGULATOR"/>
    <property type="match status" value="1"/>
</dbReference>
<accession>A0A4Y9R2D6</accession>
<comment type="subunit">
    <text evidence="5">Homodimer; the beta-strands of each monomer intercalate to form a hydrophobic core, while the alpha-helices form wings that extend away from the core.</text>
</comment>
<keyword evidence="4 5" id="KW-0694">RNA-binding</keyword>
<evidence type="ECO:0000256" key="5">
    <source>
        <dbReference type="HAMAP-Rule" id="MF_00167"/>
    </source>
</evidence>
<dbReference type="FunFam" id="2.60.40.4380:FF:000002">
    <property type="entry name" value="Translational regulator CsrA"/>
    <property type="match status" value="1"/>
</dbReference>
<dbReference type="GO" id="GO:1902208">
    <property type="term" value="P:regulation of bacterial-type flagellum assembly"/>
    <property type="evidence" value="ECO:0007669"/>
    <property type="project" value="UniProtKB-UniRule"/>
</dbReference>
<dbReference type="SUPFAM" id="SSF117130">
    <property type="entry name" value="CsrA-like"/>
    <property type="match status" value="1"/>
</dbReference>
<dbReference type="GO" id="GO:0044781">
    <property type="term" value="P:bacterial-type flagellum organization"/>
    <property type="evidence" value="ECO:0007669"/>
    <property type="project" value="UniProtKB-KW"/>
</dbReference>
<reference evidence="6 7" key="1">
    <citation type="journal article" date="2018" name="J. Microbiol.">
        <title>Leifsonia flava sp. nov., a novel actinobacterium isolated from the rhizosphere of Aquilegia viridiflora.</title>
        <authorList>
            <person name="Cai Y."/>
            <person name="Tao W.Z."/>
            <person name="Ma Y.J."/>
            <person name="Cheng J."/>
            <person name="Zhang M.Y."/>
            <person name="Zhang Y.X."/>
        </authorList>
    </citation>
    <scope>NUCLEOTIDE SEQUENCE [LARGE SCALE GENOMIC DNA]</scope>
    <source>
        <strain evidence="6 7">SYP-B2174</strain>
    </source>
</reference>
<dbReference type="GO" id="GO:0006109">
    <property type="term" value="P:regulation of carbohydrate metabolic process"/>
    <property type="evidence" value="ECO:0007669"/>
    <property type="project" value="InterPro"/>
</dbReference>
<dbReference type="InterPro" id="IPR036107">
    <property type="entry name" value="CsrA_sf"/>
</dbReference>
<comment type="function">
    <text evidence="5">A translational regulator that binds mRNA to regulate translation initiation and/or mRNA stability. Usually binds in the 5'-UTR at or near the Shine-Dalgarno sequence preventing ribosome-binding, thus repressing translation. Its main target seems to be the major flagellin gene, while its function is anatagonized by FliW.</text>
</comment>
<keyword evidence="3 5" id="KW-0810">Translation regulation</keyword>
<proteinExistence type="inferred from homology"/>
<keyword evidence="5" id="KW-1005">Bacterial flagellum biogenesis</keyword>
<dbReference type="Pfam" id="PF02599">
    <property type="entry name" value="CsrA"/>
    <property type="match status" value="1"/>
</dbReference>
<evidence type="ECO:0000313" key="7">
    <source>
        <dbReference type="Proteomes" id="UP000298127"/>
    </source>
</evidence>
<dbReference type="NCBIfam" id="TIGR00202">
    <property type="entry name" value="csrA"/>
    <property type="match status" value="1"/>
</dbReference>
<evidence type="ECO:0000256" key="2">
    <source>
        <dbReference type="ARBA" id="ARBA00022491"/>
    </source>
</evidence>
<keyword evidence="2 5" id="KW-0678">Repressor</keyword>
<gene>
    <name evidence="5 6" type="primary">csrA</name>
    <name evidence="6" type="ORF">E4M00_04840</name>
</gene>
<keyword evidence="1 5" id="KW-0963">Cytoplasm</keyword>
<comment type="subcellular location">
    <subcellularLocation>
        <location evidence="5">Cytoplasm</location>
    </subcellularLocation>
</comment>
<evidence type="ECO:0000256" key="1">
    <source>
        <dbReference type="ARBA" id="ARBA00022490"/>
    </source>
</evidence>
<sequence>MLVLTRKIGERILIGDDIVVTVLDVRGDSVRIGIDAPGSMRIQRDEVVRAVEAANVEATEVGDDVAAGLVASLAGLAAPADPAPRG</sequence>
<dbReference type="Gene3D" id="2.60.40.4380">
    <property type="entry name" value="Translational regulator CsrA"/>
    <property type="match status" value="1"/>
</dbReference>
<comment type="similarity">
    <text evidence="5">Belongs to the CsrA/RsmA family.</text>
</comment>
<dbReference type="GO" id="GO:0045947">
    <property type="term" value="P:negative regulation of translational initiation"/>
    <property type="evidence" value="ECO:0007669"/>
    <property type="project" value="UniProtKB-UniRule"/>
</dbReference>
<evidence type="ECO:0000313" key="6">
    <source>
        <dbReference type="EMBL" id="TFV98841.1"/>
    </source>
</evidence>
<organism evidence="6 7">
    <name type="scientific">Orlajensenia leifsoniae</name>
    <dbReference type="NCBI Taxonomy" id="2561933"/>
    <lineage>
        <taxon>Bacteria</taxon>
        <taxon>Bacillati</taxon>
        <taxon>Actinomycetota</taxon>
        <taxon>Actinomycetes</taxon>
        <taxon>Micrococcales</taxon>
        <taxon>Microbacteriaceae</taxon>
        <taxon>Orlajensenia</taxon>
    </lineage>
</organism>